<comment type="caution">
    <text evidence="2">The sequence shown here is derived from an EMBL/GenBank/DDBJ whole genome shotgun (WGS) entry which is preliminary data.</text>
</comment>
<evidence type="ECO:0000256" key="1">
    <source>
        <dbReference type="SAM" id="MobiDB-lite"/>
    </source>
</evidence>
<reference evidence="2 3" key="1">
    <citation type="submission" date="2020-08" db="EMBL/GenBank/DDBJ databases">
        <title>Genomic Encyclopedia of Type Strains, Phase IV (KMG-IV): sequencing the most valuable type-strain genomes for metagenomic binning, comparative biology and taxonomic classification.</title>
        <authorList>
            <person name="Goeker M."/>
        </authorList>
    </citation>
    <scope>NUCLEOTIDE SEQUENCE [LARGE SCALE GENOMIC DNA]</scope>
    <source>
        <strain evidence="2 3">DSM 12252</strain>
    </source>
</reference>
<accession>A0A7W8DI88</accession>
<feature type="region of interest" description="Disordered" evidence="1">
    <location>
        <begin position="138"/>
        <end position="182"/>
    </location>
</feature>
<keyword evidence="3" id="KW-1185">Reference proteome</keyword>
<dbReference type="Proteomes" id="UP000590740">
    <property type="component" value="Unassembled WGS sequence"/>
</dbReference>
<feature type="compositionally biased region" description="Low complexity" evidence="1">
    <location>
        <begin position="138"/>
        <end position="171"/>
    </location>
</feature>
<evidence type="ECO:0000313" key="3">
    <source>
        <dbReference type="Proteomes" id="UP000590740"/>
    </source>
</evidence>
<organism evidence="2 3">
    <name type="scientific">Prosthecobacter vanneervenii</name>
    <dbReference type="NCBI Taxonomy" id="48466"/>
    <lineage>
        <taxon>Bacteria</taxon>
        <taxon>Pseudomonadati</taxon>
        <taxon>Verrucomicrobiota</taxon>
        <taxon>Verrucomicrobiia</taxon>
        <taxon>Verrucomicrobiales</taxon>
        <taxon>Verrucomicrobiaceae</taxon>
        <taxon>Prosthecobacter</taxon>
    </lineage>
</organism>
<gene>
    <name evidence="2" type="ORF">HNQ65_000306</name>
</gene>
<evidence type="ECO:0000313" key="2">
    <source>
        <dbReference type="EMBL" id="MBB5030752.1"/>
    </source>
</evidence>
<dbReference type="AlphaFoldDB" id="A0A7W8DI88"/>
<sequence>MASAQEPVQEQAPETTQPETFEAPKAYPIDRYEAGWNKNPFTLKTAPTVLDQDSFAKDLAIGSYFGDAKDPTVVVVNTKTGKRTSLRKSQGEGKDGMQLKALKIGSSRKDAVAEITMGSQTAEVKFDNDYLKQVAGADAARGGQQAPVPGGVPGQQRPGGMQPGQQQNRGPMGPGGVQAANQNPRVQMPQMPQVPQGNPMGSPGGGVPVVQPPVAAVSAANRSIGTVNAGAATVQAASTPSVNTGDVPVVTRRRLITPATPVPGT</sequence>
<protein>
    <submittedName>
        <fullName evidence="2">Uncharacterized protein</fullName>
    </submittedName>
</protein>
<feature type="compositionally biased region" description="Polar residues" evidence="1">
    <location>
        <begin position="1"/>
        <end position="19"/>
    </location>
</feature>
<feature type="region of interest" description="Disordered" evidence="1">
    <location>
        <begin position="1"/>
        <end position="27"/>
    </location>
</feature>
<dbReference type="EMBL" id="JACHIG010000001">
    <property type="protein sequence ID" value="MBB5030752.1"/>
    <property type="molecule type" value="Genomic_DNA"/>
</dbReference>
<proteinExistence type="predicted"/>
<name>A0A7W8DI88_9BACT</name>
<dbReference type="RefSeq" id="WP_184337676.1">
    <property type="nucleotide sequence ID" value="NZ_JACHIG010000001.1"/>
</dbReference>